<proteinExistence type="predicted"/>
<feature type="compositionally biased region" description="Basic and acidic residues" evidence="1">
    <location>
        <begin position="121"/>
        <end position="144"/>
    </location>
</feature>
<keyword evidence="3" id="KW-0238">DNA-binding</keyword>
<name>A0A839EFD4_9MICO</name>
<dbReference type="AlphaFoldDB" id="A0A839EFD4"/>
<dbReference type="InterPro" id="IPR036388">
    <property type="entry name" value="WH-like_DNA-bd_sf"/>
</dbReference>
<dbReference type="Proteomes" id="UP000585905">
    <property type="component" value="Unassembled WGS sequence"/>
</dbReference>
<gene>
    <name evidence="3" type="ORF">FHX53_001617</name>
</gene>
<dbReference type="InterPro" id="IPR005149">
    <property type="entry name" value="Tscrpt_reg_PadR_N"/>
</dbReference>
<evidence type="ECO:0000313" key="3">
    <source>
        <dbReference type="EMBL" id="MBA8848025.1"/>
    </source>
</evidence>
<sequence>MRSSSSAGFDIREAVDGIRDAFAPRSGARSSTSTRGDIRVAVLSALSREPMNGHQVMQTIAASSGGAWMPGASEVYPMLQQLTDEGLLHTQNDGERTVYSLTETGRAAAAETLAAAAASAADRDDADPADHDRREHWRGPRWDESTAAVPRAGAKLVQAAAQVAQSGSREQKERAAALLDETRRKLYALLAEG</sequence>
<evidence type="ECO:0000256" key="1">
    <source>
        <dbReference type="SAM" id="MobiDB-lite"/>
    </source>
</evidence>
<keyword evidence="4" id="KW-1185">Reference proteome</keyword>
<reference evidence="3 4" key="1">
    <citation type="submission" date="2020-07" db="EMBL/GenBank/DDBJ databases">
        <title>Sequencing the genomes of 1000 actinobacteria strains.</title>
        <authorList>
            <person name="Klenk H.-P."/>
        </authorList>
    </citation>
    <scope>NUCLEOTIDE SEQUENCE [LARGE SCALE GENOMIC DNA]</scope>
    <source>
        <strain evidence="3 4">DSM 19663</strain>
    </source>
</reference>
<dbReference type="Pfam" id="PF03551">
    <property type="entry name" value="PadR"/>
    <property type="match status" value="1"/>
</dbReference>
<organism evidence="3 4">
    <name type="scientific">Microcella alkalica</name>
    <dbReference type="NCBI Taxonomy" id="355930"/>
    <lineage>
        <taxon>Bacteria</taxon>
        <taxon>Bacillati</taxon>
        <taxon>Actinomycetota</taxon>
        <taxon>Actinomycetes</taxon>
        <taxon>Micrococcales</taxon>
        <taxon>Microbacteriaceae</taxon>
        <taxon>Microcella</taxon>
    </lineage>
</organism>
<feature type="region of interest" description="Disordered" evidence="1">
    <location>
        <begin position="116"/>
        <end position="147"/>
    </location>
</feature>
<dbReference type="PANTHER" id="PTHR43252:SF2">
    <property type="entry name" value="TRANSCRIPTION REGULATOR, PADR-LIKE FAMILY"/>
    <property type="match status" value="1"/>
</dbReference>
<evidence type="ECO:0000259" key="2">
    <source>
        <dbReference type="Pfam" id="PF03551"/>
    </source>
</evidence>
<feature type="domain" description="Transcription regulator PadR N-terminal" evidence="2">
    <location>
        <begin position="42"/>
        <end position="110"/>
    </location>
</feature>
<dbReference type="GO" id="GO:0003677">
    <property type="term" value="F:DNA binding"/>
    <property type="evidence" value="ECO:0007669"/>
    <property type="project" value="UniProtKB-KW"/>
</dbReference>
<dbReference type="RefSeq" id="WP_182490831.1">
    <property type="nucleotide sequence ID" value="NZ_JACGWX010000003.1"/>
</dbReference>
<dbReference type="SUPFAM" id="SSF46785">
    <property type="entry name" value="Winged helix' DNA-binding domain"/>
    <property type="match status" value="1"/>
</dbReference>
<dbReference type="Gene3D" id="1.10.10.10">
    <property type="entry name" value="Winged helix-like DNA-binding domain superfamily/Winged helix DNA-binding domain"/>
    <property type="match status" value="1"/>
</dbReference>
<protein>
    <submittedName>
        <fullName evidence="3">DNA-binding PadR family transcriptional regulator</fullName>
    </submittedName>
</protein>
<accession>A0A839EFD4</accession>
<dbReference type="PANTHER" id="PTHR43252">
    <property type="entry name" value="TRANSCRIPTIONAL REGULATOR YQJI"/>
    <property type="match status" value="1"/>
</dbReference>
<dbReference type="InterPro" id="IPR036390">
    <property type="entry name" value="WH_DNA-bd_sf"/>
</dbReference>
<evidence type="ECO:0000313" key="4">
    <source>
        <dbReference type="Proteomes" id="UP000585905"/>
    </source>
</evidence>
<comment type="caution">
    <text evidence="3">The sequence shown here is derived from an EMBL/GenBank/DDBJ whole genome shotgun (WGS) entry which is preliminary data.</text>
</comment>
<dbReference type="EMBL" id="JACGWX010000003">
    <property type="protein sequence ID" value="MBA8848025.1"/>
    <property type="molecule type" value="Genomic_DNA"/>
</dbReference>